<dbReference type="SMART" id="SM00387">
    <property type="entry name" value="HATPase_c"/>
    <property type="match status" value="2"/>
</dbReference>
<dbReference type="CDD" id="cd17574">
    <property type="entry name" value="REC_OmpR"/>
    <property type="match status" value="1"/>
</dbReference>
<dbReference type="InterPro" id="IPR036890">
    <property type="entry name" value="HATPase_C_sf"/>
</dbReference>
<evidence type="ECO:0000256" key="4">
    <source>
        <dbReference type="ARBA" id="ARBA00022679"/>
    </source>
</evidence>
<sequence length="1041" mass="117558">MRKRNLIGVGLIFLLSIAIYICIYYQTIPEGNTPPVQQGVLDLSAWDLHQQGMVNLDGEWEFYDGQLLEPADFVQPRADAAYLSVPGTWKGAITAGGKSGKGYGTYRLKVMLRDADEIYGLKLRSIRMSHRLYIDGKLEGSSGLPAADRAGSQPGNTPYSTFFHSDAREIEIVLQVANYEYITGGIVNSIQFGLEEDITRQNGIQIGTDVAAILILGMFGAYHLSFFFLRRGESIYLLSGLYLFFLLIAQSLFGEKILLRLFPAIPFELAYKLLDLSLSLSGVAILALFYKVDHRLISFRKMVVLTAPIALYTLLIALLPYSVYSTVQYLTSAYVAIILLYMIGRMIYLYSRNEQLALDRKEWLFFIGASVSLLVFLLESVLYTENLVQVDLVSKVGVVCFITCMNFLLAVRFTNALQRTEILSHRLKISNQHKDEFLKHTSHEIKKPLHSMMNITAHLLDDEEHNLTEKQTQNLWLIKDTSRKLSMLIQDLIDVTRLKHGELPLRSTIVDVRVVAQLVIDVLRFELLGKPVRLENRVGSNVWVVADENRLHQIMYNLVHNAIKHTDKGTIMVTSNLAAGKVHIAVEDTGSGISSDQHATMFDYFKLLDHPLPWDEYTGRGLGLYISWKLVERMGGEIRIDWTEVGKGTRMTFALPCAERVPASEEPIALTEERQRAVGDPLPFDILNQHEHTILIVDDEASNIYTLLNILRRNRYNVVTAFSAEEAMVKMKEHPHVDLVILDIIMQGRSGIELCQMLRRLYSILDLPILFATGEETSQDIALGFRVGANDYVTKPFDEETLIARIQTLIAMKTSIQEAIRNEHAFYQAQIKPHFLYNALSSVIAFCYQDGKKAAHLLSMLSQYLRYILDMDRTTLFVPLHQELELIQAYVEIEQARFGERFDFVCHVEESVLNRTIPSLCIQPFVENAIRHGLFEKEGRGRVRLMIHEGDRYLQVIVEDDGVGIPDDVLFQLSRGERPNGGSGGSGGIGIANIRKRIDAILGATLTISSELGRGTKAMICLPIRQEELAEQEGEWGSEVV</sequence>
<evidence type="ECO:0000259" key="12">
    <source>
        <dbReference type="PROSITE" id="PS50110"/>
    </source>
</evidence>
<feature type="domain" description="Histidine kinase" evidence="11">
    <location>
        <begin position="922"/>
        <end position="1026"/>
    </location>
</feature>
<dbReference type="InterPro" id="IPR001789">
    <property type="entry name" value="Sig_transdc_resp-reg_receiver"/>
</dbReference>
<dbReference type="SUPFAM" id="SSF52172">
    <property type="entry name" value="CheY-like"/>
    <property type="match status" value="1"/>
</dbReference>
<keyword evidence="5" id="KW-0547">Nucleotide-binding</keyword>
<dbReference type="PANTHER" id="PTHR43047:SF72">
    <property type="entry name" value="OSMOSENSING HISTIDINE PROTEIN KINASE SLN1"/>
    <property type="match status" value="1"/>
</dbReference>
<evidence type="ECO:0000256" key="3">
    <source>
        <dbReference type="ARBA" id="ARBA00022553"/>
    </source>
</evidence>
<dbReference type="SMART" id="SM00388">
    <property type="entry name" value="HisKA"/>
    <property type="match status" value="1"/>
</dbReference>
<feature type="transmembrane region" description="Helical" evidence="10">
    <location>
        <begin position="363"/>
        <end position="384"/>
    </location>
</feature>
<gene>
    <name evidence="13" type="ORF">ACFSOY_10550</name>
</gene>
<feature type="domain" description="Response regulatory" evidence="12">
    <location>
        <begin position="693"/>
        <end position="810"/>
    </location>
</feature>
<dbReference type="Pfam" id="PF07695">
    <property type="entry name" value="7TMR-DISM_7TM"/>
    <property type="match status" value="1"/>
</dbReference>
<reference evidence="14" key="1">
    <citation type="journal article" date="2019" name="Int. J. Syst. Evol. Microbiol.">
        <title>The Global Catalogue of Microorganisms (GCM) 10K type strain sequencing project: providing services to taxonomists for standard genome sequencing and annotation.</title>
        <authorList>
            <consortium name="The Broad Institute Genomics Platform"/>
            <consortium name="The Broad Institute Genome Sequencing Center for Infectious Disease"/>
            <person name="Wu L."/>
            <person name="Ma J."/>
        </authorList>
    </citation>
    <scope>NUCLEOTIDE SEQUENCE [LARGE SCALE GENOMIC DNA]</scope>
    <source>
        <strain evidence="14">CGMCC 1.13574</strain>
    </source>
</reference>
<dbReference type="SMART" id="SM00448">
    <property type="entry name" value="REC"/>
    <property type="match status" value="1"/>
</dbReference>
<proteinExistence type="predicted"/>
<dbReference type="PROSITE" id="PS50109">
    <property type="entry name" value="HIS_KIN"/>
    <property type="match status" value="2"/>
</dbReference>
<evidence type="ECO:0000313" key="14">
    <source>
        <dbReference type="Proteomes" id="UP001597343"/>
    </source>
</evidence>
<dbReference type="Gene3D" id="3.40.50.2300">
    <property type="match status" value="1"/>
</dbReference>
<dbReference type="CDD" id="cd00082">
    <property type="entry name" value="HisKA"/>
    <property type="match status" value="1"/>
</dbReference>
<accession>A0ABW4ZYU0</accession>
<dbReference type="SUPFAM" id="SSF47384">
    <property type="entry name" value="Homodimeric domain of signal transducing histidine kinase"/>
    <property type="match status" value="1"/>
</dbReference>
<keyword evidence="10" id="KW-0472">Membrane</keyword>
<dbReference type="GO" id="GO:0005524">
    <property type="term" value="F:ATP binding"/>
    <property type="evidence" value="ECO:0007669"/>
    <property type="project" value="UniProtKB-KW"/>
</dbReference>
<evidence type="ECO:0000256" key="1">
    <source>
        <dbReference type="ARBA" id="ARBA00000085"/>
    </source>
</evidence>
<comment type="catalytic activity">
    <reaction evidence="1">
        <text>ATP + protein L-histidine = ADP + protein N-phospho-L-histidine.</text>
        <dbReference type="EC" id="2.7.13.3"/>
    </reaction>
</comment>
<dbReference type="EC" id="2.7.13.3" evidence="2"/>
<evidence type="ECO:0000313" key="13">
    <source>
        <dbReference type="EMBL" id="MFD2170441.1"/>
    </source>
</evidence>
<evidence type="ECO:0000256" key="10">
    <source>
        <dbReference type="SAM" id="Phobius"/>
    </source>
</evidence>
<evidence type="ECO:0000256" key="5">
    <source>
        <dbReference type="ARBA" id="ARBA00022741"/>
    </source>
</evidence>
<evidence type="ECO:0000256" key="6">
    <source>
        <dbReference type="ARBA" id="ARBA00022777"/>
    </source>
</evidence>
<dbReference type="SUPFAM" id="SSF49785">
    <property type="entry name" value="Galactose-binding domain-like"/>
    <property type="match status" value="1"/>
</dbReference>
<dbReference type="RefSeq" id="WP_386046813.1">
    <property type="nucleotide sequence ID" value="NZ_JBHUIO010000005.1"/>
</dbReference>
<dbReference type="InterPro" id="IPR011623">
    <property type="entry name" value="7TMR_DISM_rcpt_extracell_dom1"/>
</dbReference>
<protein>
    <recommendedName>
        <fullName evidence="2">histidine kinase</fullName>
        <ecNumber evidence="2">2.7.13.3</ecNumber>
    </recommendedName>
</protein>
<evidence type="ECO:0000256" key="8">
    <source>
        <dbReference type="ARBA" id="ARBA00023012"/>
    </source>
</evidence>
<keyword evidence="4" id="KW-0808">Transferase</keyword>
<dbReference type="InterPro" id="IPR008979">
    <property type="entry name" value="Galactose-bd-like_sf"/>
</dbReference>
<keyword evidence="14" id="KW-1185">Reference proteome</keyword>
<dbReference type="Gene3D" id="1.10.287.130">
    <property type="match status" value="1"/>
</dbReference>
<feature type="modified residue" description="4-aspartylphosphate" evidence="9">
    <location>
        <position position="743"/>
    </location>
</feature>
<dbReference type="Gene3D" id="2.60.120.260">
    <property type="entry name" value="Galactose-binding domain-like"/>
    <property type="match status" value="1"/>
</dbReference>
<dbReference type="InterPro" id="IPR005467">
    <property type="entry name" value="His_kinase_dom"/>
</dbReference>
<dbReference type="PANTHER" id="PTHR43047">
    <property type="entry name" value="TWO-COMPONENT HISTIDINE PROTEIN KINASE"/>
    <property type="match status" value="1"/>
</dbReference>
<dbReference type="Pfam" id="PF02518">
    <property type="entry name" value="HATPase_c"/>
    <property type="match status" value="2"/>
</dbReference>
<dbReference type="InterPro" id="IPR003661">
    <property type="entry name" value="HisK_dim/P_dom"/>
</dbReference>
<dbReference type="Gene3D" id="3.30.565.10">
    <property type="entry name" value="Histidine kinase-like ATPase, C-terminal domain"/>
    <property type="match status" value="2"/>
</dbReference>
<organism evidence="13 14">
    <name type="scientific">Tumebacillus lipolyticus</name>
    <dbReference type="NCBI Taxonomy" id="1280370"/>
    <lineage>
        <taxon>Bacteria</taxon>
        <taxon>Bacillati</taxon>
        <taxon>Bacillota</taxon>
        <taxon>Bacilli</taxon>
        <taxon>Bacillales</taxon>
        <taxon>Alicyclobacillaceae</taxon>
        <taxon>Tumebacillus</taxon>
    </lineage>
</organism>
<feature type="transmembrane region" description="Helical" evidence="10">
    <location>
        <begin position="235"/>
        <end position="253"/>
    </location>
</feature>
<feature type="transmembrane region" description="Helical" evidence="10">
    <location>
        <begin position="7"/>
        <end position="26"/>
    </location>
</feature>
<evidence type="ECO:0000256" key="2">
    <source>
        <dbReference type="ARBA" id="ARBA00012438"/>
    </source>
</evidence>
<dbReference type="InterPro" id="IPR010559">
    <property type="entry name" value="Sig_transdc_His_kin_internal"/>
</dbReference>
<evidence type="ECO:0000259" key="11">
    <source>
        <dbReference type="PROSITE" id="PS50109"/>
    </source>
</evidence>
<name>A0ABW4ZYU0_9BACL</name>
<comment type="caution">
    <text evidence="13">The sequence shown here is derived from an EMBL/GenBank/DDBJ whole genome shotgun (WGS) entry which is preliminary data.</text>
</comment>
<keyword evidence="10" id="KW-1133">Transmembrane helix</keyword>
<dbReference type="Pfam" id="PF00072">
    <property type="entry name" value="Response_reg"/>
    <property type="match status" value="1"/>
</dbReference>
<evidence type="ECO:0000256" key="9">
    <source>
        <dbReference type="PROSITE-ProRule" id="PRU00169"/>
    </source>
</evidence>
<dbReference type="Pfam" id="PF06580">
    <property type="entry name" value="His_kinase"/>
    <property type="match status" value="1"/>
</dbReference>
<feature type="transmembrane region" description="Helical" evidence="10">
    <location>
        <begin position="210"/>
        <end position="228"/>
    </location>
</feature>
<dbReference type="Proteomes" id="UP001597343">
    <property type="component" value="Unassembled WGS sequence"/>
</dbReference>
<keyword evidence="3 9" id="KW-0597">Phosphoprotein</keyword>
<keyword evidence="6" id="KW-0418">Kinase</keyword>
<evidence type="ECO:0000256" key="7">
    <source>
        <dbReference type="ARBA" id="ARBA00022840"/>
    </source>
</evidence>
<dbReference type="SUPFAM" id="SSF55874">
    <property type="entry name" value="ATPase domain of HSP90 chaperone/DNA topoisomerase II/histidine kinase"/>
    <property type="match status" value="2"/>
</dbReference>
<dbReference type="InterPro" id="IPR004358">
    <property type="entry name" value="Sig_transdc_His_kin-like_C"/>
</dbReference>
<keyword evidence="8" id="KW-0902">Two-component regulatory system</keyword>
<keyword evidence="10" id="KW-0812">Transmembrane</keyword>
<dbReference type="InterPro" id="IPR036097">
    <property type="entry name" value="HisK_dim/P_sf"/>
</dbReference>
<feature type="transmembrane region" description="Helical" evidence="10">
    <location>
        <begin position="329"/>
        <end position="351"/>
    </location>
</feature>
<dbReference type="InterPro" id="IPR003594">
    <property type="entry name" value="HATPase_dom"/>
</dbReference>
<keyword evidence="7 13" id="KW-0067">ATP-binding</keyword>
<feature type="transmembrane region" description="Helical" evidence="10">
    <location>
        <begin position="302"/>
        <end position="323"/>
    </location>
</feature>
<dbReference type="PROSITE" id="PS50110">
    <property type="entry name" value="RESPONSE_REGULATORY"/>
    <property type="match status" value="1"/>
</dbReference>
<dbReference type="PRINTS" id="PR00344">
    <property type="entry name" value="BCTRLSENSOR"/>
</dbReference>
<feature type="transmembrane region" description="Helical" evidence="10">
    <location>
        <begin position="273"/>
        <end position="290"/>
    </location>
</feature>
<dbReference type="InterPro" id="IPR011006">
    <property type="entry name" value="CheY-like_superfamily"/>
</dbReference>
<dbReference type="EMBL" id="JBHUIO010000005">
    <property type="protein sequence ID" value="MFD2170441.1"/>
    <property type="molecule type" value="Genomic_DNA"/>
</dbReference>
<feature type="domain" description="Histidine kinase" evidence="11">
    <location>
        <begin position="440"/>
        <end position="659"/>
    </location>
</feature>
<dbReference type="Pfam" id="PF00512">
    <property type="entry name" value="HisKA"/>
    <property type="match status" value="1"/>
</dbReference>